<keyword evidence="1" id="KW-0472">Membrane</keyword>
<evidence type="ECO:0000313" key="3">
    <source>
        <dbReference type="Proteomes" id="UP000031130"/>
    </source>
</evidence>
<feature type="transmembrane region" description="Helical" evidence="1">
    <location>
        <begin position="84"/>
        <end position="105"/>
    </location>
</feature>
<dbReference type="AlphaFoldDB" id="A0A0A8HSP2"/>
<evidence type="ECO:0000313" key="2">
    <source>
        <dbReference type="EMBL" id="AJD00949.1"/>
    </source>
</evidence>
<accession>A0A0A8HSP2</accession>
<dbReference type="HOGENOM" id="CLU_081297_7_0_7"/>
<keyword evidence="1" id="KW-1133">Transmembrane helix</keyword>
<dbReference type="Proteomes" id="UP000031130">
    <property type="component" value="Chromosome"/>
</dbReference>
<sequence>MLYLKDKIPANKLSFIEEQLKHISEDKLQKLNLVKLKNAELGLILSITFGSCGVDRFYKGDWLLGCAKLSLLFLYVVFNTPIDVICVFVVLFWYITDIFLVFFGIKKDNFKKIIGFMKES</sequence>
<dbReference type="EMBL" id="CP007775">
    <property type="protein sequence ID" value="AJD00949.1"/>
    <property type="molecule type" value="Genomic_DNA"/>
</dbReference>
<proteinExistence type="predicted"/>
<organism evidence="2 3">
    <name type="scientific">Campylobacter lari NCTC 11845</name>
    <dbReference type="NCBI Taxonomy" id="1388749"/>
    <lineage>
        <taxon>Bacteria</taxon>
        <taxon>Pseudomonadati</taxon>
        <taxon>Campylobacterota</taxon>
        <taxon>Epsilonproteobacteria</taxon>
        <taxon>Campylobacterales</taxon>
        <taxon>Campylobacteraceae</taxon>
        <taxon>Campylobacter</taxon>
    </lineage>
</organism>
<reference evidence="2 3" key="1">
    <citation type="journal article" date="2014" name="Genome Biol. Evol.">
        <title>Comparative Genomics of the Campylobacter lari Group.</title>
        <authorList>
            <person name="Miller W.G."/>
            <person name="Yee E."/>
            <person name="Chapman M.H."/>
            <person name="Smith T.P."/>
            <person name="Bono J.L."/>
            <person name="Huynh S."/>
            <person name="Parker C.T."/>
            <person name="Vandamme P."/>
            <person name="Luong K."/>
            <person name="Korlach J."/>
        </authorList>
    </citation>
    <scope>NUCLEOTIDE SEQUENCE [LARGE SCALE GENOMIC DNA]</scope>
    <source>
        <strain evidence="3">RM3659</strain>
    </source>
</reference>
<evidence type="ECO:0000256" key="1">
    <source>
        <dbReference type="SAM" id="Phobius"/>
    </source>
</evidence>
<dbReference type="KEGG" id="cln:UPTC3659_0057"/>
<name>A0A0A8HSP2_CAMLA</name>
<protein>
    <submittedName>
        <fullName evidence="2">TM2 domain-containing protein</fullName>
    </submittedName>
</protein>
<gene>
    <name evidence="2" type="ORF">UPTC3659_0057</name>
</gene>
<keyword evidence="1" id="KW-0812">Transmembrane</keyword>